<evidence type="ECO:0000256" key="9">
    <source>
        <dbReference type="PIRSR" id="PIRSR606710-2"/>
    </source>
</evidence>
<organism evidence="11 12">
    <name type="scientific">Aplosporella prunicola CBS 121167</name>
    <dbReference type="NCBI Taxonomy" id="1176127"/>
    <lineage>
        <taxon>Eukaryota</taxon>
        <taxon>Fungi</taxon>
        <taxon>Dikarya</taxon>
        <taxon>Ascomycota</taxon>
        <taxon>Pezizomycotina</taxon>
        <taxon>Dothideomycetes</taxon>
        <taxon>Dothideomycetes incertae sedis</taxon>
        <taxon>Botryosphaeriales</taxon>
        <taxon>Aplosporellaceae</taxon>
        <taxon>Aplosporella</taxon>
    </lineage>
</organism>
<evidence type="ECO:0000256" key="8">
    <source>
        <dbReference type="PIRSR" id="PIRSR606710-1"/>
    </source>
</evidence>
<dbReference type="InterPro" id="IPR050727">
    <property type="entry name" value="GH43_arabinanases"/>
</dbReference>
<dbReference type="UniPathway" id="UPA00667"/>
<dbReference type="OrthoDB" id="195678at2759"/>
<dbReference type="SUPFAM" id="SSF75005">
    <property type="entry name" value="Arabinanase/levansucrase/invertase"/>
    <property type="match status" value="1"/>
</dbReference>
<feature type="chain" id="PRO_5025524886" description="Arabinan endo-1,5-alpha-L-arabinosidase" evidence="10">
    <location>
        <begin position="20"/>
        <end position="312"/>
    </location>
</feature>
<evidence type="ECO:0000256" key="7">
    <source>
        <dbReference type="PIRNR" id="PIRNR026534"/>
    </source>
</evidence>
<dbReference type="CDD" id="cd18831">
    <property type="entry name" value="GH43_AnAbnA-like"/>
    <property type="match status" value="1"/>
</dbReference>
<evidence type="ECO:0000313" key="12">
    <source>
        <dbReference type="Proteomes" id="UP000799438"/>
    </source>
</evidence>
<accession>A0A6A6AU49</accession>
<comment type="catalytic activity">
    <reaction evidence="1 7">
        <text>Endohydrolysis of (1-&gt;5)-alpha-arabinofuranosidic linkages in (1-&gt;5)-arabinans.</text>
        <dbReference type="EC" id="3.2.1.99"/>
    </reaction>
</comment>
<dbReference type="Pfam" id="PF04616">
    <property type="entry name" value="Glyco_hydro_43"/>
    <property type="match status" value="1"/>
</dbReference>
<evidence type="ECO:0000313" key="11">
    <source>
        <dbReference type="EMBL" id="KAF2135220.1"/>
    </source>
</evidence>
<dbReference type="InterPro" id="IPR023296">
    <property type="entry name" value="Glyco_hydro_beta-prop_sf"/>
</dbReference>
<protein>
    <recommendedName>
        <fullName evidence="4 7">Arabinan endo-1,5-alpha-L-arabinosidase</fullName>
        <ecNumber evidence="4 7">3.2.1.99</ecNumber>
    </recommendedName>
</protein>
<dbReference type="InterPro" id="IPR016840">
    <property type="entry name" value="Glyco_hydro_43_endo_a_Ara-ase"/>
</dbReference>
<feature type="active site" description="Proton donor" evidence="8">
    <location>
        <position position="189"/>
    </location>
</feature>
<reference evidence="11" key="1">
    <citation type="journal article" date="2020" name="Stud. Mycol.">
        <title>101 Dothideomycetes genomes: a test case for predicting lifestyles and emergence of pathogens.</title>
        <authorList>
            <person name="Haridas S."/>
            <person name="Albert R."/>
            <person name="Binder M."/>
            <person name="Bloem J."/>
            <person name="Labutti K."/>
            <person name="Salamov A."/>
            <person name="Andreopoulos B."/>
            <person name="Baker S."/>
            <person name="Barry K."/>
            <person name="Bills G."/>
            <person name="Bluhm B."/>
            <person name="Cannon C."/>
            <person name="Castanera R."/>
            <person name="Culley D."/>
            <person name="Daum C."/>
            <person name="Ezra D."/>
            <person name="Gonzalez J."/>
            <person name="Henrissat B."/>
            <person name="Kuo A."/>
            <person name="Liang C."/>
            <person name="Lipzen A."/>
            <person name="Lutzoni F."/>
            <person name="Magnuson J."/>
            <person name="Mondo S."/>
            <person name="Nolan M."/>
            <person name="Ohm R."/>
            <person name="Pangilinan J."/>
            <person name="Park H.-J."/>
            <person name="Ramirez L."/>
            <person name="Alfaro M."/>
            <person name="Sun H."/>
            <person name="Tritt A."/>
            <person name="Yoshinaga Y."/>
            <person name="Zwiers L.-H."/>
            <person name="Turgeon B."/>
            <person name="Goodwin S."/>
            <person name="Spatafora J."/>
            <person name="Crous P."/>
            <person name="Grigoriev I."/>
        </authorList>
    </citation>
    <scope>NUCLEOTIDE SEQUENCE</scope>
    <source>
        <strain evidence="11">CBS 121167</strain>
    </source>
</reference>
<sequence length="312" mass="33209">MLLAASTALAVSLPMECSGICGNAHDSSLIRRESDGTYFRFSTGGGIAVHSASDLTGPWEYQGDVLESSSIDGNTDLWAPDVSLVGDTYYLYYSDSSFGSQASTIGVATSTTLDVGSWKDLGSSGVSSKEGSNYNAIDGNLFADGDNYYLNFGSFWGDLYQVPMKNPPTAPSGSSYNIELNTTGTRPSEGAYEFKSGNYYYLFFSSGVCCSLDTSKPAQGEEYKIMVCRSDSATGEFVDANGNSCTSQNGGTEVLASHDNIYAPGGQGVYDDPTYGPVLYYHYVDTNVGYADGDKLFGINKLDFSSGWPVVA</sequence>
<evidence type="ECO:0000256" key="5">
    <source>
        <dbReference type="ARBA" id="ARBA00022801"/>
    </source>
</evidence>
<keyword evidence="12" id="KW-1185">Reference proteome</keyword>
<dbReference type="InterPro" id="IPR006710">
    <property type="entry name" value="Glyco_hydro_43"/>
</dbReference>
<comment type="pathway">
    <text evidence="2 7">Glycan metabolism; L-arabinan degradation.</text>
</comment>
<keyword evidence="6 7" id="KW-0326">Glycosidase</keyword>
<dbReference type="GeneID" id="54295240"/>
<dbReference type="PIRSF" id="PIRSF026534">
    <property type="entry name" value="Endo_alpha-L-arabinosidase"/>
    <property type="match status" value="1"/>
</dbReference>
<dbReference type="RefSeq" id="XP_033390939.1">
    <property type="nucleotide sequence ID" value="XM_033537744.1"/>
</dbReference>
<name>A0A6A6AU49_9PEZI</name>
<dbReference type="Gene3D" id="2.115.10.20">
    <property type="entry name" value="Glycosyl hydrolase domain, family 43"/>
    <property type="match status" value="1"/>
</dbReference>
<dbReference type="EMBL" id="ML995626">
    <property type="protein sequence ID" value="KAF2135220.1"/>
    <property type="molecule type" value="Genomic_DNA"/>
</dbReference>
<feature type="signal peptide" evidence="10">
    <location>
        <begin position="1"/>
        <end position="19"/>
    </location>
</feature>
<dbReference type="PANTHER" id="PTHR43301">
    <property type="entry name" value="ARABINAN ENDO-1,5-ALPHA-L-ARABINOSIDASE"/>
    <property type="match status" value="1"/>
</dbReference>
<feature type="site" description="Important for catalytic activity, responsible for pKa modulation of the active site Glu and correct orientation of both the proton donor and substrate" evidence="9">
    <location>
        <position position="138"/>
    </location>
</feature>
<dbReference type="PANTHER" id="PTHR43301:SF3">
    <property type="entry name" value="ARABINAN ENDO-1,5-ALPHA-L-ARABINOSIDASE A-RELATED"/>
    <property type="match status" value="1"/>
</dbReference>
<dbReference type="AlphaFoldDB" id="A0A6A6AU49"/>
<keyword evidence="5 7" id="KW-0378">Hydrolase</keyword>
<feature type="active site" description="Proton acceptor" evidence="8">
    <location>
        <position position="26"/>
    </location>
</feature>
<dbReference type="Proteomes" id="UP000799438">
    <property type="component" value="Unassembled WGS sequence"/>
</dbReference>
<dbReference type="EC" id="3.2.1.99" evidence="4 7"/>
<evidence type="ECO:0000256" key="10">
    <source>
        <dbReference type="SAM" id="SignalP"/>
    </source>
</evidence>
<keyword evidence="10" id="KW-0732">Signal</keyword>
<dbReference type="GO" id="GO:0046558">
    <property type="term" value="F:arabinan endo-1,5-alpha-L-arabinosidase activity"/>
    <property type="evidence" value="ECO:0007669"/>
    <property type="project" value="UniProtKB-EC"/>
</dbReference>
<comment type="similarity">
    <text evidence="3 7">Belongs to the glycosyl hydrolase 43 family.</text>
</comment>
<proteinExistence type="inferred from homology"/>
<evidence type="ECO:0000256" key="2">
    <source>
        <dbReference type="ARBA" id="ARBA00004834"/>
    </source>
</evidence>
<dbReference type="GO" id="GO:0031222">
    <property type="term" value="P:arabinan catabolic process"/>
    <property type="evidence" value="ECO:0007669"/>
    <property type="project" value="UniProtKB-UniPathway"/>
</dbReference>
<evidence type="ECO:0000256" key="6">
    <source>
        <dbReference type="ARBA" id="ARBA00023295"/>
    </source>
</evidence>
<evidence type="ECO:0000256" key="3">
    <source>
        <dbReference type="ARBA" id="ARBA00009865"/>
    </source>
</evidence>
<gene>
    <name evidence="11" type="ORF">K452DRAFT_239764</name>
</gene>
<evidence type="ECO:0000256" key="1">
    <source>
        <dbReference type="ARBA" id="ARBA00000375"/>
    </source>
</evidence>
<evidence type="ECO:0000256" key="4">
    <source>
        <dbReference type="ARBA" id="ARBA00012586"/>
    </source>
</evidence>